<keyword evidence="2" id="KW-0472">Membrane</keyword>
<evidence type="ECO:0000313" key="4">
    <source>
        <dbReference type="Proteomes" id="UP001190700"/>
    </source>
</evidence>
<reference evidence="3 4" key="1">
    <citation type="journal article" date="2015" name="Genome Biol. Evol.">
        <title>Comparative Genomics of a Bacterivorous Green Alga Reveals Evolutionary Causalities and Consequences of Phago-Mixotrophic Mode of Nutrition.</title>
        <authorList>
            <person name="Burns J.A."/>
            <person name="Paasch A."/>
            <person name="Narechania A."/>
            <person name="Kim E."/>
        </authorList>
    </citation>
    <scope>NUCLEOTIDE SEQUENCE [LARGE SCALE GENOMIC DNA]</scope>
    <source>
        <strain evidence="3 4">PLY_AMNH</strain>
    </source>
</reference>
<gene>
    <name evidence="3" type="ORF">CYMTET_54952</name>
</gene>
<name>A0AAE0BDX2_9CHLO</name>
<dbReference type="EMBL" id="LGRX02035454">
    <property type="protein sequence ID" value="KAK3234808.1"/>
    <property type="molecule type" value="Genomic_DNA"/>
</dbReference>
<keyword evidence="2" id="KW-0812">Transmembrane</keyword>
<feature type="region of interest" description="Disordered" evidence="1">
    <location>
        <begin position="115"/>
        <end position="146"/>
    </location>
</feature>
<feature type="region of interest" description="Disordered" evidence="1">
    <location>
        <begin position="330"/>
        <end position="349"/>
    </location>
</feature>
<organism evidence="3 4">
    <name type="scientific">Cymbomonas tetramitiformis</name>
    <dbReference type="NCBI Taxonomy" id="36881"/>
    <lineage>
        <taxon>Eukaryota</taxon>
        <taxon>Viridiplantae</taxon>
        <taxon>Chlorophyta</taxon>
        <taxon>Pyramimonadophyceae</taxon>
        <taxon>Pyramimonadales</taxon>
        <taxon>Pyramimonadaceae</taxon>
        <taxon>Cymbomonas</taxon>
    </lineage>
</organism>
<accession>A0AAE0BDX2</accession>
<feature type="region of interest" description="Disordered" evidence="1">
    <location>
        <begin position="190"/>
        <end position="210"/>
    </location>
</feature>
<keyword evidence="4" id="KW-1185">Reference proteome</keyword>
<proteinExistence type="predicted"/>
<feature type="compositionally biased region" description="Pro residues" evidence="1">
    <location>
        <begin position="191"/>
        <end position="203"/>
    </location>
</feature>
<evidence type="ECO:0000313" key="3">
    <source>
        <dbReference type="EMBL" id="KAK3234808.1"/>
    </source>
</evidence>
<evidence type="ECO:0000256" key="1">
    <source>
        <dbReference type="SAM" id="MobiDB-lite"/>
    </source>
</evidence>
<sequence>MLSDRRPRVSPDQTITNDTRAALGKEQSALGAPCFGASFHLLFTASGMFGFCVWSILTSRASEFSLPHISISWRSDNADNARFLATPRWDAPVLPAAFSPPVSEIESAATSSVVLVPPPPPPSSERLVEQRGPGSFESSESPPHELSTELIFNHTLTTTASLPVTFSPTPPPPPCPSAPLSIAQKTVAPTAPLPLPAKPPPTSPTSSREALVTGSSGAEDAGATEAAEIPLNRECLGRSCNGTCNRELGRCDYGWKVEDPELPRKWESCTGFRVKTETCSLLPKGQARGYVFSQFCWADCNDRGKCKMGFCHCAPGFWGADCSLSTRHSEAQAPSQPDSHASLRSPGKLSPTEVALWEDRGPGDEARPRPWIYVYDMPPFFHLESRQKTGIRLDTSRPESYMLAERMLSTVHRVADPAEADYFYVPVMGSRFYRGHAPGYVREAWPEIFSVHARRHLFAPASDDMGYSNANDITCDGEGEGQCLLPDWLNEAGFLDLKGISPLSSFRNDLDFRVPPALFIGGDSPAGPLMNYNFAKLTRKAKAAWRRRGSETDSEMENQILFYFAGSIAALCGPNVTQTKDCNCKCYNESNIRAQGRQKNRAADSHGRNS</sequence>
<protein>
    <recommendedName>
        <fullName evidence="5">EGF-like domain-containing protein</fullName>
    </recommendedName>
</protein>
<dbReference type="AlphaFoldDB" id="A0AAE0BDX2"/>
<dbReference type="Proteomes" id="UP001190700">
    <property type="component" value="Unassembled WGS sequence"/>
</dbReference>
<keyword evidence="2" id="KW-1133">Transmembrane helix</keyword>
<feature type="transmembrane region" description="Helical" evidence="2">
    <location>
        <begin position="30"/>
        <end position="57"/>
    </location>
</feature>
<evidence type="ECO:0000256" key="2">
    <source>
        <dbReference type="SAM" id="Phobius"/>
    </source>
</evidence>
<dbReference type="Gene3D" id="2.10.25.10">
    <property type="entry name" value="Laminin"/>
    <property type="match status" value="1"/>
</dbReference>
<comment type="caution">
    <text evidence="3">The sequence shown here is derived from an EMBL/GenBank/DDBJ whole genome shotgun (WGS) entry which is preliminary data.</text>
</comment>
<evidence type="ECO:0008006" key="5">
    <source>
        <dbReference type="Google" id="ProtNLM"/>
    </source>
</evidence>